<evidence type="ECO:0000256" key="3">
    <source>
        <dbReference type="ARBA" id="ARBA00022840"/>
    </source>
</evidence>
<dbReference type="InterPro" id="IPR004143">
    <property type="entry name" value="BPL_LPL_catalytic"/>
</dbReference>
<dbReference type="PANTHER" id="PTHR12835">
    <property type="entry name" value="BIOTIN PROTEIN LIGASE"/>
    <property type="match status" value="1"/>
</dbReference>
<keyword evidence="1 8" id="KW-0436">Ligase</keyword>
<dbReference type="PROSITE" id="PS51733">
    <property type="entry name" value="BPL_LPL_CATALYTIC"/>
    <property type="match status" value="1"/>
</dbReference>
<proteinExistence type="predicted"/>
<dbReference type="Proteomes" id="UP000570514">
    <property type="component" value="Unassembled WGS sequence"/>
</dbReference>
<protein>
    <recommendedName>
        <fullName evidence="5">biotin--[biotin carboxyl-carrier protein] ligase</fullName>
        <ecNumber evidence="5">6.3.4.15</ecNumber>
    </recommendedName>
</protein>
<evidence type="ECO:0000256" key="6">
    <source>
        <dbReference type="ARBA" id="ARBA00047846"/>
    </source>
</evidence>
<dbReference type="SUPFAM" id="SSF50037">
    <property type="entry name" value="C-terminal domain of transcriptional repressors"/>
    <property type="match status" value="1"/>
</dbReference>
<dbReference type="AlphaFoldDB" id="A0A846N245"/>
<dbReference type="EC" id="6.3.4.15" evidence="5"/>
<evidence type="ECO:0000313" key="9">
    <source>
        <dbReference type="Proteomes" id="UP000570514"/>
    </source>
</evidence>
<keyword evidence="9" id="KW-1185">Reference proteome</keyword>
<dbReference type="GO" id="GO:0005737">
    <property type="term" value="C:cytoplasm"/>
    <property type="evidence" value="ECO:0007669"/>
    <property type="project" value="TreeGrafter"/>
</dbReference>
<dbReference type="CDD" id="cd16442">
    <property type="entry name" value="BPL"/>
    <property type="match status" value="1"/>
</dbReference>
<dbReference type="GO" id="GO:0005524">
    <property type="term" value="F:ATP binding"/>
    <property type="evidence" value="ECO:0007669"/>
    <property type="project" value="UniProtKB-KW"/>
</dbReference>
<evidence type="ECO:0000259" key="7">
    <source>
        <dbReference type="PROSITE" id="PS51733"/>
    </source>
</evidence>
<dbReference type="Gene3D" id="2.30.30.100">
    <property type="match status" value="1"/>
</dbReference>
<name>A0A846N245_9PROT</name>
<dbReference type="Pfam" id="PF03099">
    <property type="entry name" value="BPL_LplA_LipB"/>
    <property type="match status" value="1"/>
</dbReference>
<evidence type="ECO:0000256" key="2">
    <source>
        <dbReference type="ARBA" id="ARBA00022741"/>
    </source>
</evidence>
<dbReference type="GO" id="GO:0004077">
    <property type="term" value="F:biotin--[biotin carboxyl-carrier protein] ligase activity"/>
    <property type="evidence" value="ECO:0007669"/>
    <property type="project" value="UniProtKB-EC"/>
</dbReference>
<organism evidence="8 9">
    <name type="scientific">Rhizomicrobium palustre</name>
    <dbReference type="NCBI Taxonomy" id="189966"/>
    <lineage>
        <taxon>Bacteria</taxon>
        <taxon>Pseudomonadati</taxon>
        <taxon>Pseudomonadota</taxon>
        <taxon>Alphaproteobacteria</taxon>
        <taxon>Micropepsales</taxon>
        <taxon>Micropepsaceae</taxon>
        <taxon>Rhizomicrobium</taxon>
    </lineage>
</organism>
<evidence type="ECO:0000256" key="1">
    <source>
        <dbReference type="ARBA" id="ARBA00022598"/>
    </source>
</evidence>
<dbReference type="Gene3D" id="3.30.930.10">
    <property type="entry name" value="Bira Bifunctional Protein, Domain 2"/>
    <property type="match status" value="1"/>
</dbReference>
<sequence>MGAGQPGGRGGFGYLALTSWPSGCGLLEFVDIDSTNEEARRRALAGEAGPLWITAERQTKGRGRRGRVWQAPPGNLSATLLIRPDRPAQECAQLSFAAALAVSDMLAHYASRHDIRLKWPNDVLVEGRKIAGILLESETQPDGLMRFLAIGIGVNLAAFPPETEFPATALGALGLTPPAPKAALTRLAGAFLKWYEVWRGEGFAPLRAAWLARAYGIGRPIRVRLAAEDIHGVFRDLDETGALLLELPNGAVRTIAAGEVFF</sequence>
<dbReference type="RefSeq" id="WP_208414811.1">
    <property type="nucleotide sequence ID" value="NZ_BAAADC010000001.1"/>
</dbReference>
<comment type="catalytic activity">
    <reaction evidence="6">
        <text>biotin + L-lysyl-[protein] + ATP = N(6)-biotinyl-L-lysyl-[protein] + AMP + diphosphate + H(+)</text>
        <dbReference type="Rhea" id="RHEA:11756"/>
        <dbReference type="Rhea" id="RHEA-COMP:9752"/>
        <dbReference type="Rhea" id="RHEA-COMP:10505"/>
        <dbReference type="ChEBI" id="CHEBI:15378"/>
        <dbReference type="ChEBI" id="CHEBI:29969"/>
        <dbReference type="ChEBI" id="CHEBI:30616"/>
        <dbReference type="ChEBI" id="CHEBI:33019"/>
        <dbReference type="ChEBI" id="CHEBI:57586"/>
        <dbReference type="ChEBI" id="CHEBI:83144"/>
        <dbReference type="ChEBI" id="CHEBI:456215"/>
        <dbReference type="EC" id="6.3.4.15"/>
    </reaction>
</comment>
<feature type="domain" description="BPL/LPL catalytic" evidence="7">
    <location>
        <begin position="9"/>
        <end position="199"/>
    </location>
</feature>
<dbReference type="InterPro" id="IPR003142">
    <property type="entry name" value="BPL_C"/>
</dbReference>
<reference evidence="8 9" key="1">
    <citation type="submission" date="2020-03" db="EMBL/GenBank/DDBJ databases">
        <title>Genomic Encyclopedia of Type Strains, Phase IV (KMG-IV): sequencing the most valuable type-strain genomes for metagenomic binning, comparative biology and taxonomic classification.</title>
        <authorList>
            <person name="Goeker M."/>
        </authorList>
    </citation>
    <scope>NUCLEOTIDE SEQUENCE [LARGE SCALE GENOMIC DNA]</scope>
    <source>
        <strain evidence="8 9">DSM 19867</strain>
    </source>
</reference>
<dbReference type="InterPro" id="IPR004408">
    <property type="entry name" value="Biotin_CoA_COase_ligase"/>
</dbReference>
<dbReference type="Pfam" id="PF02237">
    <property type="entry name" value="BPL_C"/>
    <property type="match status" value="1"/>
</dbReference>
<keyword evidence="4" id="KW-0092">Biotin</keyword>
<evidence type="ECO:0000256" key="5">
    <source>
        <dbReference type="ARBA" id="ARBA00024227"/>
    </source>
</evidence>
<evidence type="ECO:0000256" key="4">
    <source>
        <dbReference type="ARBA" id="ARBA00023267"/>
    </source>
</evidence>
<dbReference type="PANTHER" id="PTHR12835:SF5">
    <property type="entry name" value="BIOTIN--PROTEIN LIGASE"/>
    <property type="match status" value="1"/>
</dbReference>
<accession>A0A846N245</accession>
<dbReference type="EMBL" id="JAASRM010000001">
    <property type="protein sequence ID" value="NIK89555.1"/>
    <property type="molecule type" value="Genomic_DNA"/>
</dbReference>
<evidence type="ECO:0000313" key="8">
    <source>
        <dbReference type="EMBL" id="NIK89555.1"/>
    </source>
</evidence>
<comment type="caution">
    <text evidence="8">The sequence shown here is derived from an EMBL/GenBank/DDBJ whole genome shotgun (WGS) entry which is preliminary data.</text>
</comment>
<dbReference type="SUPFAM" id="SSF55681">
    <property type="entry name" value="Class II aaRS and biotin synthetases"/>
    <property type="match status" value="1"/>
</dbReference>
<keyword evidence="2" id="KW-0547">Nucleotide-binding</keyword>
<keyword evidence="3" id="KW-0067">ATP-binding</keyword>
<dbReference type="InterPro" id="IPR008988">
    <property type="entry name" value="Transcriptional_repressor_C"/>
</dbReference>
<dbReference type="InterPro" id="IPR045864">
    <property type="entry name" value="aa-tRNA-synth_II/BPL/LPL"/>
</dbReference>
<gene>
    <name evidence="8" type="ORF">FHS83_002873</name>
</gene>
<dbReference type="NCBIfam" id="TIGR00121">
    <property type="entry name" value="birA_ligase"/>
    <property type="match status" value="1"/>
</dbReference>